<keyword evidence="1" id="KW-0732">Signal</keyword>
<evidence type="ECO:0000313" key="4">
    <source>
        <dbReference type="Proteomes" id="UP000595349"/>
    </source>
</evidence>
<dbReference type="Gene3D" id="2.60.40.1240">
    <property type="match status" value="1"/>
</dbReference>
<dbReference type="AlphaFoldDB" id="A0A7T6ZA46"/>
<organism evidence="3 4">
    <name type="scientific">Salicibibacter cibi</name>
    <dbReference type="NCBI Taxonomy" id="2743001"/>
    <lineage>
        <taxon>Bacteria</taxon>
        <taxon>Bacillati</taxon>
        <taxon>Bacillota</taxon>
        <taxon>Bacilli</taxon>
        <taxon>Bacillales</taxon>
        <taxon>Bacillaceae</taxon>
        <taxon>Salicibibacter</taxon>
    </lineage>
</organism>
<evidence type="ECO:0000313" key="3">
    <source>
        <dbReference type="EMBL" id="QQK79642.1"/>
    </source>
</evidence>
<dbReference type="EMBL" id="CP054706">
    <property type="protein sequence ID" value="QQK79642.1"/>
    <property type="molecule type" value="Genomic_DNA"/>
</dbReference>
<feature type="region of interest" description="Disordered" evidence="2">
    <location>
        <begin position="1"/>
        <end position="48"/>
    </location>
</feature>
<reference evidence="3 4" key="1">
    <citation type="submission" date="2020-06" db="EMBL/GenBank/DDBJ databases">
        <title>Genomic analysis of Salicibibacter sp. NKC21-4.</title>
        <authorList>
            <person name="Oh Y.J."/>
        </authorList>
    </citation>
    <scope>NUCLEOTIDE SEQUENCE [LARGE SCALE GENOMIC DNA]</scope>
    <source>
        <strain evidence="3 4">NKC21-4</strain>
    </source>
</reference>
<name>A0A7T6ZA46_9BACI</name>
<dbReference type="RefSeq" id="WP_200089574.1">
    <property type="nucleotide sequence ID" value="NZ_CP054706.1"/>
</dbReference>
<gene>
    <name evidence="3" type="ORF">HUG20_06955</name>
</gene>
<sequence length="193" mass="21113">MSADEDSDDDVEDEEDAEEDDEEENGDETAATAGGHEVGETVSDENGEQTLVSLADEVGTFESGPVVLEIEKANGVSAAFEAEPAMLLDDPEVEYIQVDMNVENTSEDDVMFYASQATLITDTGEQLEPDMMLSDHIDGDYFGQVSKDGSSFYILENSNADDVESIELRYNAAHDENFEDLGEDISVEIDLER</sequence>
<keyword evidence="4" id="KW-1185">Reference proteome</keyword>
<accession>A0A7T6ZA46</accession>
<feature type="compositionally biased region" description="Acidic residues" evidence="2">
    <location>
        <begin position="1"/>
        <end position="27"/>
    </location>
</feature>
<evidence type="ECO:0000256" key="1">
    <source>
        <dbReference type="ARBA" id="ARBA00022729"/>
    </source>
</evidence>
<dbReference type="InterPro" id="IPR029050">
    <property type="entry name" value="Immunoprotect_excell_Ig-like"/>
</dbReference>
<evidence type="ECO:0008006" key="5">
    <source>
        <dbReference type="Google" id="ProtNLM"/>
    </source>
</evidence>
<dbReference type="Proteomes" id="UP000595349">
    <property type="component" value="Chromosome"/>
</dbReference>
<evidence type="ECO:0000256" key="2">
    <source>
        <dbReference type="SAM" id="MobiDB-lite"/>
    </source>
</evidence>
<protein>
    <recommendedName>
        <fullName evidence="5">DUF4352 domain-containing protein</fullName>
    </recommendedName>
</protein>
<proteinExistence type="predicted"/>
<dbReference type="KEGG" id="scib:HUG20_06955"/>